<dbReference type="SMR" id="Q9V2B6"/>
<evidence type="ECO:0007829" key="3">
    <source>
        <dbReference type="PDB" id="2DVY"/>
    </source>
</evidence>
<evidence type="ECO:0000313" key="2">
    <source>
        <dbReference type="Proteomes" id="UP000000810"/>
    </source>
</evidence>
<dbReference type="PDB" id="3WAZ">
    <property type="method" value="X-ray"/>
    <property type="resolution" value="3.00 A"/>
    <property type="chains" value="A/B=8-226"/>
</dbReference>
<dbReference type="AlphaFoldDB" id="Q9V2B6"/>
<dbReference type="PDBsum" id="6L2O"/>
<reference evidence="4" key="3">
    <citation type="journal article" date="2014" name="Nat. Commun.">
        <title>A sequence-specific DNA glycosylase mediates restriction-modification in Pyrococcus abyssi.</title>
        <authorList>
            <person name="Miyazono K."/>
            <person name="Furuta Y."/>
            <person name="Watanabe-Matsui M."/>
            <person name="Miyakawa T."/>
            <person name="Ito T."/>
            <person name="Kobayashi I."/>
            <person name="Tanokura M."/>
        </authorList>
    </citation>
    <scope>X-RAY CRYSTALLOGRAPHY (3.00 ANGSTROMS) OF 8-226 IN COMPLEX WITH ADENINE</scope>
</reference>
<dbReference type="PDBsum" id="3WAZ"/>
<name>Q9V2B6_PYRAB</name>
<dbReference type="PDB" id="6L2N">
    <property type="method" value="X-ray"/>
    <property type="resolution" value="2.45 A"/>
    <property type="chains" value="A/B=7-226"/>
</dbReference>
<dbReference type="PDB" id="6L2O">
    <property type="method" value="X-ray"/>
    <property type="resolution" value="2.20 A"/>
    <property type="chains" value="A/B=7-226"/>
</dbReference>
<proteinExistence type="evidence at protein level"/>
<evidence type="ECO:0007829" key="7">
    <source>
        <dbReference type="PDB" id="6L2O"/>
    </source>
</evidence>
<dbReference type="PDBsum" id="6L2N"/>
<feature type="binding site" evidence="4">
    <location>
        <position position="164"/>
    </location>
    <ligand>
        <name>adenine</name>
        <dbReference type="ChEBI" id="CHEBI:16708"/>
    </ligand>
</feature>
<accession>Q9V2B6</accession>
<evidence type="ECO:0007829" key="4">
    <source>
        <dbReference type="PDB" id="3WAZ"/>
    </source>
</evidence>
<feature type="binding site" evidence="4">
    <location>
        <position position="65"/>
    </location>
    <ligand>
        <name>adenine</name>
        <dbReference type="ChEBI" id="CHEBI:16708"/>
    </ligand>
</feature>
<reference evidence="1 2" key="1">
    <citation type="journal article" date="2003" name="Mol. Microbiol.">
        <title>An integrated analysis of the genome of the hyperthermophilic archaeon Pyrococcus abyssi.</title>
        <authorList>
            <person name="Cohen G."/>
            <person name="Barbe V."/>
            <person name="Flament D."/>
            <person name="Galperin M."/>
            <person name="Heilig R."/>
            <person name="Ripp R."/>
            <person name="Lecompte O."/>
            <person name="Prieur D."/>
            <person name="Poch O."/>
            <person name="Quellerou J."/>
            <person name="Thierry J.C."/>
            <person name="Van der Oost J."/>
            <person name="Weissenbach J."/>
            <person name="Zivanovic Y."/>
            <person name="Forterre P."/>
        </authorList>
    </citation>
    <scope>NUCLEOTIDE SEQUENCE [LARGE SCALE GENOMIC DNA]</scope>
    <source>
        <strain evidence="2">GE5 / Orsay</strain>
    </source>
</reference>
<gene>
    <name evidence="1" type="ORF">PAB0105</name>
</gene>
<dbReference type="BRENDA" id="3.1.21.B2">
    <property type="organism ID" value="5242"/>
</dbReference>
<dbReference type="PDB" id="2DVY">
    <property type="method" value="X-ray"/>
    <property type="resolution" value="3.00 A"/>
    <property type="chains" value="A/B/C/D/E/F=1-226"/>
</dbReference>
<dbReference type="PDB" id="5IFF">
    <property type="method" value="X-ray"/>
    <property type="resolution" value="1.90 A"/>
    <property type="chains" value="A/B=7-226"/>
</dbReference>
<reference evidence="5" key="4">
    <citation type="journal article" date="2016" name="Sci. Rep.">
        <title>Tetrameric structure of the restriction DNA glycosylase R.PabI in complex with nonspecific double-stranded DNA.</title>
        <authorList>
            <person name="Wang D."/>
            <person name="Miyazono K.I."/>
            <person name="Tanokura M."/>
        </authorList>
    </citation>
    <scope>X-RAY CRYSTALLOGRAPHY (1.90 ANGSTROMS) OF 7-226</scope>
</reference>
<evidence type="ECO:0007829" key="5">
    <source>
        <dbReference type="PDB" id="5IFF"/>
    </source>
</evidence>
<dbReference type="Proteomes" id="UP000000810">
    <property type="component" value="Chromosome"/>
</dbReference>
<keyword evidence="3 4" id="KW-0002">3D-structure</keyword>
<dbReference type="PATRIC" id="fig|272844.11.peg.171"/>
<dbReference type="EMBL" id="AJ248283">
    <property type="protein sequence ID" value="CAB49082.1"/>
    <property type="molecule type" value="Genomic_DNA"/>
</dbReference>
<protein>
    <submittedName>
        <fullName evidence="1">Uncharacterized protein</fullName>
    </submittedName>
</protein>
<reference evidence="6 7" key="5">
    <citation type="journal article" date="2020" name="Nucleic Acids Res.">
        <title>Distortion of double-stranded DNA structure by the binding of the restriction DNA glycosylase R.PabI.</title>
        <authorList>
            <person name="Miyazono K.I."/>
            <person name="Wang D."/>
            <person name="Ito T."/>
            <person name="Tanokura M."/>
        </authorList>
    </citation>
    <scope>X-RAY CRYSTALLOGRAPHY (2.20 ANGSTROMS) OF 7-226</scope>
</reference>
<dbReference type="PDBsum" id="5IFF"/>
<feature type="binding site" evidence="4">
    <location>
        <position position="66"/>
    </location>
    <ligand>
        <name>adenine</name>
        <dbReference type="ChEBI" id="CHEBI:16708"/>
    </ligand>
</feature>
<dbReference type="HOGENOM" id="CLU_1243069_0_0_2"/>
<reference evidence="3" key="2">
    <citation type="journal article" date="2007" name="Nucleic Acids Res.">
        <title>Novel protein fold discovered in the PabI family of restriction enzymes.</title>
        <authorList>
            <person name="Miyazono K."/>
            <person name="Watanabe M."/>
            <person name="Kosinski J."/>
            <person name="Ishikawa K."/>
            <person name="Kamo M."/>
            <person name="Sawasaki T."/>
            <person name="Nagata K."/>
            <person name="Bujnicki J.M."/>
            <person name="Endo Y."/>
            <person name="Tanokura M."/>
            <person name="Kobayashi I."/>
        </authorList>
    </citation>
    <scope>X-RAY CRYSTALLOGRAPHY (3.00 ANGSTROMS)</scope>
</reference>
<dbReference type="PDBsum" id="2DVY"/>
<dbReference type="PIR" id="C75204">
    <property type="entry name" value="C75204"/>
</dbReference>
<keyword evidence="2" id="KW-1185">Reference proteome</keyword>
<evidence type="ECO:0000313" key="1">
    <source>
        <dbReference type="EMBL" id="CAB49082.1"/>
    </source>
</evidence>
<dbReference type="EvolutionaryTrace" id="Q9V2B6"/>
<dbReference type="STRING" id="272844.PAB0105"/>
<dbReference type="KEGG" id="pab:PAB0105"/>
<dbReference type="eggNOG" id="arCOG10428">
    <property type="taxonomic scope" value="Archaea"/>
</dbReference>
<dbReference type="REBASE" id="11107">
    <property type="entry name" value="PabI"/>
</dbReference>
<evidence type="ECO:0007829" key="6">
    <source>
        <dbReference type="PDB" id="6L2N"/>
    </source>
</evidence>
<sequence length="226" mass="26011">MIHLTSVEASVSFENGKIVVRLPITRPTSKIRVKKIENGVGIPVSTRKKSFPSDENLRDYYIEWQISYARDGKYDYELSRMVRLAHEHGILTYNDIYELLKFADDVKSYLEDKGIRRESTNEELYGFNIYEDVYPVAKKELPSGEFIGIVLKHKQRAVGYQSMVYVCIPLTNVEPSLAGRVARRNEVVKYEVPVDLMKELLKAFIIASETHKNDIVKFLRSIIGTS</sequence>
<organism evidence="1 2">
    <name type="scientific">Pyrococcus abyssi (strain GE5 / Orsay)</name>
    <dbReference type="NCBI Taxonomy" id="272844"/>
    <lineage>
        <taxon>Archaea</taxon>
        <taxon>Methanobacteriati</taxon>
        <taxon>Methanobacteriota</taxon>
        <taxon>Thermococci</taxon>
        <taxon>Thermococcales</taxon>
        <taxon>Thermococcaceae</taxon>
        <taxon>Pyrococcus</taxon>
    </lineage>
</organism>